<dbReference type="OrthoDB" id="9802241at2"/>
<dbReference type="InterPro" id="IPR022657">
    <property type="entry name" value="De-COase2_CS"/>
</dbReference>
<feature type="domain" description="Orn/DAP/Arg decarboxylase 2 N-terminal" evidence="16">
    <location>
        <begin position="44"/>
        <end position="290"/>
    </location>
</feature>
<dbReference type="KEGG" id="bpsi:IX83_01105"/>
<keyword evidence="5 12" id="KW-0457">Lysine biosynthesis</keyword>
<dbReference type="EC" id="4.1.1.20" evidence="10 12"/>
<evidence type="ECO:0000256" key="2">
    <source>
        <dbReference type="ARBA" id="ARBA00022605"/>
    </source>
</evidence>
<dbReference type="PRINTS" id="PR01179">
    <property type="entry name" value="ODADCRBXLASE"/>
</dbReference>
<feature type="domain" description="Orn/DAP/Arg decarboxylase 2 C-terminal" evidence="15">
    <location>
        <begin position="38"/>
        <end position="380"/>
    </location>
</feature>
<dbReference type="CDD" id="cd06828">
    <property type="entry name" value="PLPDE_III_DapDC"/>
    <property type="match status" value="1"/>
</dbReference>
<keyword evidence="2 12" id="KW-0028">Amino-acid biosynthesis</keyword>
<keyword evidence="6 12" id="KW-0456">Lyase</keyword>
<proteinExistence type="inferred from homology"/>
<dbReference type="InterPro" id="IPR022644">
    <property type="entry name" value="De-COase2_N"/>
</dbReference>
<dbReference type="UniPathway" id="UPA00034">
    <property type="reaction ID" value="UER00027"/>
</dbReference>
<dbReference type="InterPro" id="IPR000183">
    <property type="entry name" value="Orn/DAP/Arg_de-COase"/>
</dbReference>
<dbReference type="RefSeq" id="WP_038498174.1">
    <property type="nucleotide sequence ID" value="NZ_AFWK01000116.1"/>
</dbReference>
<dbReference type="eggNOG" id="COG0019">
    <property type="taxonomic scope" value="Bacteria"/>
</dbReference>
<dbReference type="GO" id="GO:0008836">
    <property type="term" value="F:diaminopimelate decarboxylase activity"/>
    <property type="evidence" value="ECO:0007669"/>
    <property type="project" value="UniProtKB-UniRule"/>
</dbReference>
<dbReference type="SUPFAM" id="SSF51419">
    <property type="entry name" value="PLP-binding barrel"/>
    <property type="match status" value="1"/>
</dbReference>
<dbReference type="Pfam" id="PF00278">
    <property type="entry name" value="Orn_DAP_Arg_deC"/>
    <property type="match status" value="1"/>
</dbReference>
<feature type="binding site" evidence="12">
    <location>
        <position position="323"/>
    </location>
    <ligand>
        <name>substrate</name>
    </ligand>
</feature>
<feature type="binding site" evidence="12">
    <location>
        <position position="287"/>
    </location>
    <ligand>
        <name>substrate</name>
    </ligand>
</feature>
<dbReference type="AlphaFoldDB" id="A0A077DD55"/>
<evidence type="ECO:0000256" key="9">
    <source>
        <dbReference type="ARBA" id="ARBA00060983"/>
    </source>
</evidence>
<dbReference type="GO" id="GO:0009089">
    <property type="term" value="P:lysine biosynthetic process via diaminopimelate"/>
    <property type="evidence" value="ECO:0007669"/>
    <property type="project" value="UniProtKB-UniRule"/>
</dbReference>
<dbReference type="PROSITE" id="PS00879">
    <property type="entry name" value="ODR_DC_2_2"/>
    <property type="match status" value="1"/>
</dbReference>
<comment type="cofactor">
    <cofactor evidence="1 12 13 14">
        <name>pyridoxal 5'-phosphate</name>
        <dbReference type="ChEBI" id="CHEBI:597326"/>
    </cofactor>
</comment>
<reference evidence="17 18" key="1">
    <citation type="journal article" date="2014" name="BMC Genomics">
        <title>A genomic perspective on a new bacterial genus and species from the Alcaligenaceae family, Basilea psittacipulmonis.</title>
        <authorList>
            <person name="Whiteson K.L."/>
            <person name="Hernandez D."/>
            <person name="Lazarevic V."/>
            <person name="Gaia N."/>
            <person name="Farinelli L."/>
            <person name="Francois P."/>
            <person name="Pilo P."/>
            <person name="Frey J."/>
            <person name="Schrenzel J."/>
        </authorList>
    </citation>
    <scope>NUCLEOTIDE SEQUENCE [LARGE SCALE GENOMIC DNA]</scope>
    <source>
        <strain evidence="17 18">DSM 24701</strain>
    </source>
</reference>
<dbReference type="SUPFAM" id="SSF50621">
    <property type="entry name" value="Alanine racemase C-terminal domain-like"/>
    <property type="match status" value="1"/>
</dbReference>
<comment type="pathway">
    <text evidence="8 12 14">Amino-acid biosynthesis; L-lysine biosynthesis via DAP pathway; L-lysine from DL-2,6-diaminopimelate: step 1/1.</text>
</comment>
<gene>
    <name evidence="12" type="primary">lysA</name>
    <name evidence="17" type="ORF">IX83_01105</name>
</gene>
<evidence type="ECO:0000256" key="13">
    <source>
        <dbReference type="PIRSR" id="PIRSR600183-50"/>
    </source>
</evidence>
<evidence type="ECO:0000256" key="1">
    <source>
        <dbReference type="ARBA" id="ARBA00001933"/>
    </source>
</evidence>
<keyword evidence="4 12" id="KW-0663">Pyridoxal phosphate</keyword>
<dbReference type="InterPro" id="IPR022643">
    <property type="entry name" value="De-COase2_C"/>
</dbReference>
<dbReference type="FunFam" id="2.40.37.10:FF:000003">
    <property type="entry name" value="Diaminopimelate decarboxylase"/>
    <property type="match status" value="1"/>
</dbReference>
<keyword evidence="18" id="KW-1185">Reference proteome</keyword>
<evidence type="ECO:0000256" key="12">
    <source>
        <dbReference type="HAMAP-Rule" id="MF_02120"/>
    </source>
</evidence>
<evidence type="ECO:0000256" key="11">
    <source>
        <dbReference type="ARBA" id="ARBA00074972"/>
    </source>
</evidence>
<comment type="function">
    <text evidence="12">Specifically catalyzes the decarboxylation of meso-diaminopimelate (meso-DAP) to L-lysine.</text>
</comment>
<keyword evidence="3 12" id="KW-0210">Decarboxylase</keyword>
<comment type="subunit">
    <text evidence="12">Homodimer.</text>
</comment>
<dbReference type="PRINTS" id="PR01181">
    <property type="entry name" value="DAPDCRBXLASE"/>
</dbReference>
<evidence type="ECO:0000256" key="3">
    <source>
        <dbReference type="ARBA" id="ARBA00022793"/>
    </source>
</evidence>
<feature type="binding site" evidence="12">
    <location>
        <position position="247"/>
    </location>
    <ligand>
        <name>pyridoxal 5'-phosphate</name>
        <dbReference type="ChEBI" id="CHEBI:597326"/>
    </ligand>
</feature>
<comment type="similarity">
    <text evidence="9 12">Belongs to the Orn/Lys/Arg decarboxylase class-II family. LysA subfamily.</text>
</comment>
<dbReference type="HAMAP" id="MF_02120">
    <property type="entry name" value="LysA"/>
    <property type="match status" value="1"/>
</dbReference>
<evidence type="ECO:0000256" key="8">
    <source>
        <dbReference type="ARBA" id="ARBA00060643"/>
    </source>
</evidence>
<organism evidence="17 18">
    <name type="scientific">Basilea psittacipulmonis DSM 24701</name>
    <dbReference type="NCBI Taxonomy" id="1072685"/>
    <lineage>
        <taxon>Bacteria</taxon>
        <taxon>Pseudomonadati</taxon>
        <taxon>Pseudomonadota</taxon>
        <taxon>Betaproteobacteria</taxon>
        <taxon>Burkholderiales</taxon>
        <taxon>Alcaligenaceae</taxon>
        <taxon>Basilea</taxon>
    </lineage>
</organism>
<dbReference type="InterPro" id="IPR029066">
    <property type="entry name" value="PLP-binding_barrel"/>
</dbReference>
<dbReference type="InterPro" id="IPR002986">
    <property type="entry name" value="DAP_deCOOHase_LysA"/>
</dbReference>
<dbReference type="PANTHER" id="PTHR43727">
    <property type="entry name" value="DIAMINOPIMELATE DECARBOXYLASE"/>
    <property type="match status" value="1"/>
</dbReference>
<dbReference type="Gene3D" id="3.20.20.10">
    <property type="entry name" value="Alanine racemase"/>
    <property type="match status" value="1"/>
</dbReference>
<dbReference type="PANTHER" id="PTHR43727:SF2">
    <property type="entry name" value="GROUP IV DECARBOXYLASE"/>
    <property type="match status" value="1"/>
</dbReference>
<evidence type="ECO:0000313" key="18">
    <source>
        <dbReference type="Proteomes" id="UP000028945"/>
    </source>
</evidence>
<dbReference type="InterPro" id="IPR009006">
    <property type="entry name" value="Ala_racemase/Decarboxylase_C"/>
</dbReference>
<comment type="catalytic activity">
    <reaction evidence="7 12 14">
        <text>meso-2,6-diaminopimelate + H(+) = L-lysine + CO2</text>
        <dbReference type="Rhea" id="RHEA:15101"/>
        <dbReference type="ChEBI" id="CHEBI:15378"/>
        <dbReference type="ChEBI" id="CHEBI:16526"/>
        <dbReference type="ChEBI" id="CHEBI:32551"/>
        <dbReference type="ChEBI" id="CHEBI:57791"/>
        <dbReference type="EC" id="4.1.1.20"/>
    </reaction>
</comment>
<feature type="binding site" evidence="12">
    <location>
        <position position="327"/>
    </location>
    <ligand>
        <name>substrate</name>
    </ligand>
</feature>
<dbReference type="GO" id="GO:0030170">
    <property type="term" value="F:pyridoxal phosphate binding"/>
    <property type="evidence" value="ECO:0007669"/>
    <property type="project" value="UniProtKB-UniRule"/>
</dbReference>
<evidence type="ECO:0000313" key="17">
    <source>
        <dbReference type="EMBL" id="AIL32106.1"/>
    </source>
</evidence>
<accession>A0A077DD55</accession>
<dbReference type="FunFam" id="3.20.20.10:FF:000003">
    <property type="entry name" value="Diaminopimelate decarboxylase"/>
    <property type="match status" value="1"/>
</dbReference>
<name>A0A077DD55_9BURK</name>
<feature type="modified residue" description="N6-(pyridoxal phosphate)lysine" evidence="12 13">
    <location>
        <position position="68"/>
    </location>
</feature>
<evidence type="ECO:0000256" key="6">
    <source>
        <dbReference type="ARBA" id="ARBA00023239"/>
    </source>
</evidence>
<dbReference type="HOGENOM" id="CLU_026444_0_0_4"/>
<evidence type="ECO:0000256" key="7">
    <source>
        <dbReference type="ARBA" id="ARBA00050464"/>
    </source>
</evidence>
<sequence>MSELSPVSAPFFHYEKGELYAENVALLQLVQEFGSPLYVYSRAALQSAWSKWEEAVKPYRAMVCYGMKANSNLAILQMFARLGAGFDIVSGGELERCLKAGADPKKIVFSGVGKQDWEIKKGIEAGIFSFNVESISELKNIIKVATELRQKAYISFRVNPDVDAKTHPYISTGLKENKFGIDLAYIEEAAQIASASEFVVLKGLDCHIGSQITEIDPFIHALERLCVLVKKLKAKGHPISHIDLGGGVGIRYQDETVINLNDYVSLAFSVLSQQGLDDVQMVFEPGRSLVGNAGVLLTQVQYIKQTGEYEFAIVDAAMNDLIRPTLYDAYHQIIPLVQKEHIATKVYDVVGPVCETGDWLGKKRPLAIEEKDYLAVVSAGAYGFTMSSQYNSRPRVAEVLVDNDQYHLIRRRETLADLYAQEVML</sequence>
<evidence type="ECO:0000256" key="4">
    <source>
        <dbReference type="ARBA" id="ARBA00022898"/>
    </source>
</evidence>
<feature type="binding site" evidence="12">
    <location>
        <position position="355"/>
    </location>
    <ligand>
        <name>substrate</name>
    </ligand>
</feature>
<dbReference type="Proteomes" id="UP000028945">
    <property type="component" value="Chromosome"/>
</dbReference>
<feature type="active site" description="Proton donor" evidence="13">
    <location>
        <position position="354"/>
    </location>
</feature>
<evidence type="ECO:0000256" key="14">
    <source>
        <dbReference type="RuleBase" id="RU003738"/>
    </source>
</evidence>
<feature type="binding site" evidence="12">
    <location>
        <begin position="284"/>
        <end position="287"/>
    </location>
    <ligand>
        <name>pyridoxal 5'-phosphate</name>
        <dbReference type="ChEBI" id="CHEBI:597326"/>
    </ligand>
</feature>
<dbReference type="STRING" id="1072685.IX83_01105"/>
<evidence type="ECO:0000259" key="15">
    <source>
        <dbReference type="Pfam" id="PF00278"/>
    </source>
</evidence>
<feature type="binding site" evidence="12">
    <location>
        <position position="382"/>
    </location>
    <ligand>
        <name>pyridoxal 5'-phosphate</name>
        <dbReference type="ChEBI" id="CHEBI:597326"/>
    </ligand>
</feature>
<dbReference type="NCBIfam" id="TIGR01048">
    <property type="entry name" value="lysA"/>
    <property type="match status" value="1"/>
</dbReference>
<evidence type="ECO:0000256" key="10">
    <source>
        <dbReference type="ARBA" id="ARBA00066427"/>
    </source>
</evidence>
<dbReference type="Gene3D" id="2.40.37.10">
    <property type="entry name" value="Lyase, Ornithine Decarboxylase, Chain A, domain 1"/>
    <property type="match status" value="1"/>
</dbReference>
<dbReference type="Pfam" id="PF02784">
    <property type="entry name" value="Orn_Arg_deC_N"/>
    <property type="match status" value="1"/>
</dbReference>
<feature type="binding site" evidence="12">
    <location>
        <position position="382"/>
    </location>
    <ligand>
        <name>substrate</name>
    </ligand>
</feature>
<dbReference type="EMBL" id="CP009238">
    <property type="protein sequence ID" value="AIL32106.1"/>
    <property type="molecule type" value="Genomic_DNA"/>
</dbReference>
<protein>
    <recommendedName>
        <fullName evidence="11 12">Diaminopimelate decarboxylase</fullName>
        <shortName evidence="12">DAP decarboxylase</shortName>
        <shortName evidence="12">DAPDC</shortName>
        <ecNumber evidence="10 12">4.1.1.20</ecNumber>
    </recommendedName>
</protein>
<evidence type="ECO:0000259" key="16">
    <source>
        <dbReference type="Pfam" id="PF02784"/>
    </source>
</evidence>
<evidence type="ECO:0000256" key="5">
    <source>
        <dbReference type="ARBA" id="ARBA00023154"/>
    </source>
</evidence>